<keyword evidence="6" id="KW-0067">ATP-binding</keyword>
<evidence type="ECO:0000256" key="6">
    <source>
        <dbReference type="ARBA" id="ARBA00022840"/>
    </source>
</evidence>
<evidence type="ECO:0000256" key="5">
    <source>
        <dbReference type="ARBA" id="ARBA00022777"/>
    </source>
</evidence>
<evidence type="ECO:0000256" key="8">
    <source>
        <dbReference type="ARBA" id="ARBA00051245"/>
    </source>
</evidence>
<accession>A0A1F7RIE5</accession>
<protein>
    <recommendedName>
        <fullName evidence="2">non-specific protein-tyrosine kinase</fullName>
        <ecNumber evidence="2">2.7.10.2</ecNumber>
    </recommendedName>
</protein>
<gene>
    <name evidence="10" type="ORF">A2161_08190</name>
</gene>
<dbReference type="GO" id="GO:0005886">
    <property type="term" value="C:plasma membrane"/>
    <property type="evidence" value="ECO:0007669"/>
    <property type="project" value="TreeGrafter"/>
</dbReference>
<dbReference type="NCBIfam" id="TIGR01007">
    <property type="entry name" value="eps_fam"/>
    <property type="match status" value="1"/>
</dbReference>
<dbReference type="SUPFAM" id="SSF52540">
    <property type="entry name" value="P-loop containing nucleoside triphosphate hydrolases"/>
    <property type="match status" value="1"/>
</dbReference>
<dbReference type="Proteomes" id="UP000179266">
    <property type="component" value="Unassembled WGS sequence"/>
</dbReference>
<name>A0A1F7RIE5_9BACT</name>
<sequence length="248" mass="27781">MNQLVVKPGGRSLISEAYRSLRTNIQFANPIYFSKEILFTSVGPNEGKSTTVANLSATLALMGNQVVMVDCDLRKPVLHKIFGCSQSSGITNILADSHSIDENFLKTCIQETRIPNLHLLASGSIPPNPSELLGIKRFDQIMEILRNLYDYVIVDTTPVIGITDSCVLASRIHRVMLIIDLKSTSKDMVLRSKKLLENVGAKINGVVVTKLKRNNFNSGYYNYYKYYYHEKGNGKPKTPNRLENKHAM</sequence>
<comment type="catalytic activity">
    <reaction evidence="8">
        <text>L-tyrosyl-[protein] + ATP = O-phospho-L-tyrosyl-[protein] + ADP + H(+)</text>
        <dbReference type="Rhea" id="RHEA:10596"/>
        <dbReference type="Rhea" id="RHEA-COMP:10136"/>
        <dbReference type="Rhea" id="RHEA-COMP:20101"/>
        <dbReference type="ChEBI" id="CHEBI:15378"/>
        <dbReference type="ChEBI" id="CHEBI:30616"/>
        <dbReference type="ChEBI" id="CHEBI:46858"/>
        <dbReference type="ChEBI" id="CHEBI:61978"/>
        <dbReference type="ChEBI" id="CHEBI:456216"/>
        <dbReference type="EC" id="2.7.10.2"/>
    </reaction>
</comment>
<dbReference type="InterPro" id="IPR027417">
    <property type="entry name" value="P-loop_NTPase"/>
</dbReference>
<dbReference type="Gene3D" id="3.40.50.300">
    <property type="entry name" value="P-loop containing nucleotide triphosphate hydrolases"/>
    <property type="match status" value="1"/>
</dbReference>
<comment type="caution">
    <text evidence="10">The sequence shown here is derived from an EMBL/GenBank/DDBJ whole genome shotgun (WGS) entry which is preliminary data.</text>
</comment>
<dbReference type="GO" id="GO:0004715">
    <property type="term" value="F:non-membrane spanning protein tyrosine kinase activity"/>
    <property type="evidence" value="ECO:0007669"/>
    <property type="project" value="UniProtKB-EC"/>
</dbReference>
<dbReference type="Pfam" id="PF13614">
    <property type="entry name" value="AAA_31"/>
    <property type="match status" value="1"/>
</dbReference>
<comment type="similarity">
    <text evidence="1">Belongs to the CpsD/CapB family.</text>
</comment>
<keyword evidence="5" id="KW-0418">Kinase</keyword>
<keyword evidence="4" id="KW-0547">Nucleotide-binding</keyword>
<evidence type="ECO:0000256" key="2">
    <source>
        <dbReference type="ARBA" id="ARBA00011903"/>
    </source>
</evidence>
<keyword evidence="7" id="KW-0829">Tyrosine-protein kinase</keyword>
<evidence type="ECO:0000256" key="4">
    <source>
        <dbReference type="ARBA" id="ARBA00022741"/>
    </source>
</evidence>
<evidence type="ECO:0000259" key="9">
    <source>
        <dbReference type="Pfam" id="PF13614"/>
    </source>
</evidence>
<proteinExistence type="inferred from homology"/>
<dbReference type="InterPro" id="IPR025669">
    <property type="entry name" value="AAA_dom"/>
</dbReference>
<dbReference type="InterPro" id="IPR005702">
    <property type="entry name" value="Wzc-like_C"/>
</dbReference>
<evidence type="ECO:0000313" key="10">
    <source>
        <dbReference type="EMBL" id="OGL41080.1"/>
    </source>
</evidence>
<dbReference type="CDD" id="cd05387">
    <property type="entry name" value="BY-kinase"/>
    <property type="match status" value="1"/>
</dbReference>
<dbReference type="PANTHER" id="PTHR32309:SF13">
    <property type="entry name" value="FERRIC ENTEROBACTIN TRANSPORT PROTEIN FEPE"/>
    <property type="match status" value="1"/>
</dbReference>
<dbReference type="GO" id="GO:0005524">
    <property type="term" value="F:ATP binding"/>
    <property type="evidence" value="ECO:0007669"/>
    <property type="project" value="UniProtKB-KW"/>
</dbReference>
<evidence type="ECO:0000256" key="1">
    <source>
        <dbReference type="ARBA" id="ARBA00007316"/>
    </source>
</evidence>
<dbReference type="AlphaFoldDB" id="A0A1F7RIE5"/>
<keyword evidence="3" id="KW-0808">Transferase</keyword>
<dbReference type="InterPro" id="IPR050445">
    <property type="entry name" value="Bact_polysacc_biosynth/exp"/>
</dbReference>
<dbReference type="EMBL" id="MGDD01000355">
    <property type="protein sequence ID" value="OGL41080.1"/>
    <property type="molecule type" value="Genomic_DNA"/>
</dbReference>
<dbReference type="EC" id="2.7.10.2" evidence="2"/>
<evidence type="ECO:0000256" key="3">
    <source>
        <dbReference type="ARBA" id="ARBA00022679"/>
    </source>
</evidence>
<organism evidence="10 11">
    <name type="scientific">Candidatus Schekmanbacteria bacterium RBG_13_48_7</name>
    <dbReference type="NCBI Taxonomy" id="1817878"/>
    <lineage>
        <taxon>Bacteria</taxon>
        <taxon>Candidatus Schekmaniibacteriota</taxon>
    </lineage>
</organism>
<evidence type="ECO:0000256" key="7">
    <source>
        <dbReference type="ARBA" id="ARBA00023137"/>
    </source>
</evidence>
<reference evidence="10 11" key="1">
    <citation type="journal article" date="2016" name="Nat. Commun.">
        <title>Thousands of microbial genomes shed light on interconnected biogeochemical processes in an aquifer system.</title>
        <authorList>
            <person name="Anantharaman K."/>
            <person name="Brown C.T."/>
            <person name="Hug L.A."/>
            <person name="Sharon I."/>
            <person name="Castelle C.J."/>
            <person name="Probst A.J."/>
            <person name="Thomas B.C."/>
            <person name="Singh A."/>
            <person name="Wilkins M.J."/>
            <person name="Karaoz U."/>
            <person name="Brodie E.L."/>
            <person name="Williams K.H."/>
            <person name="Hubbard S.S."/>
            <person name="Banfield J.F."/>
        </authorList>
    </citation>
    <scope>NUCLEOTIDE SEQUENCE [LARGE SCALE GENOMIC DNA]</scope>
</reference>
<feature type="domain" description="AAA" evidence="9">
    <location>
        <begin position="47"/>
        <end position="181"/>
    </location>
</feature>
<dbReference type="PANTHER" id="PTHR32309">
    <property type="entry name" value="TYROSINE-PROTEIN KINASE"/>
    <property type="match status" value="1"/>
</dbReference>
<evidence type="ECO:0000313" key="11">
    <source>
        <dbReference type="Proteomes" id="UP000179266"/>
    </source>
</evidence>